<evidence type="ECO:0000256" key="4">
    <source>
        <dbReference type="ARBA" id="ARBA00022692"/>
    </source>
</evidence>
<dbReference type="Pfam" id="PF02254">
    <property type="entry name" value="TrkA_N"/>
    <property type="match status" value="1"/>
</dbReference>
<dbReference type="Gene3D" id="3.40.50.720">
    <property type="entry name" value="NAD(P)-binding Rossmann-like Domain"/>
    <property type="match status" value="1"/>
</dbReference>
<dbReference type="InterPro" id="IPR006153">
    <property type="entry name" value="Cation/H_exchanger_TM"/>
</dbReference>
<dbReference type="AlphaFoldDB" id="A0A329QZP4"/>
<evidence type="ECO:0000256" key="2">
    <source>
        <dbReference type="ARBA" id="ARBA00005551"/>
    </source>
</evidence>
<dbReference type="Proteomes" id="UP000250462">
    <property type="component" value="Unassembled WGS sequence"/>
</dbReference>
<dbReference type="Pfam" id="PF00999">
    <property type="entry name" value="Na_H_Exchanger"/>
    <property type="match status" value="1"/>
</dbReference>
<evidence type="ECO:0000259" key="8">
    <source>
        <dbReference type="PROSITE" id="PS51201"/>
    </source>
</evidence>
<dbReference type="GO" id="GO:0015297">
    <property type="term" value="F:antiporter activity"/>
    <property type="evidence" value="ECO:0007669"/>
    <property type="project" value="InterPro"/>
</dbReference>
<dbReference type="SUPFAM" id="SSF51735">
    <property type="entry name" value="NAD(P)-binding Rossmann-fold domains"/>
    <property type="match status" value="1"/>
</dbReference>
<dbReference type="GO" id="GO:0016020">
    <property type="term" value="C:membrane"/>
    <property type="evidence" value="ECO:0007669"/>
    <property type="project" value="UniProtKB-SubCell"/>
</dbReference>
<organism evidence="9 10">
    <name type="scientific">Phytoactinopolyspora halophila</name>
    <dbReference type="NCBI Taxonomy" id="1981511"/>
    <lineage>
        <taxon>Bacteria</taxon>
        <taxon>Bacillati</taxon>
        <taxon>Actinomycetota</taxon>
        <taxon>Actinomycetes</taxon>
        <taxon>Jiangellales</taxon>
        <taxon>Jiangellaceae</taxon>
        <taxon>Phytoactinopolyspora</taxon>
    </lineage>
</organism>
<dbReference type="PANTHER" id="PTHR42751">
    <property type="entry name" value="SODIUM/HYDROGEN EXCHANGER FAMILY/TRKA DOMAIN PROTEIN"/>
    <property type="match status" value="1"/>
</dbReference>
<dbReference type="InterPro" id="IPR038770">
    <property type="entry name" value="Na+/solute_symporter_sf"/>
</dbReference>
<evidence type="ECO:0000256" key="3">
    <source>
        <dbReference type="ARBA" id="ARBA00022448"/>
    </source>
</evidence>
<dbReference type="Gene3D" id="1.20.1530.20">
    <property type="match status" value="1"/>
</dbReference>
<dbReference type="RefSeq" id="WP_112256739.1">
    <property type="nucleotide sequence ID" value="NZ_QMIG01000002.1"/>
</dbReference>
<dbReference type="EMBL" id="QMIG01000002">
    <property type="protein sequence ID" value="RAW17781.1"/>
    <property type="molecule type" value="Genomic_DNA"/>
</dbReference>
<feature type="transmembrane region" description="Helical" evidence="7">
    <location>
        <begin position="248"/>
        <end position="265"/>
    </location>
</feature>
<feature type="transmembrane region" description="Helical" evidence="7">
    <location>
        <begin position="171"/>
        <end position="188"/>
    </location>
</feature>
<name>A0A329QZP4_9ACTN</name>
<evidence type="ECO:0000313" key="9">
    <source>
        <dbReference type="EMBL" id="RAW17781.1"/>
    </source>
</evidence>
<keyword evidence="6 7" id="KW-0472">Membrane</keyword>
<proteinExistence type="inferred from homology"/>
<keyword evidence="5 7" id="KW-1133">Transmembrane helix</keyword>
<feature type="transmembrane region" description="Helical" evidence="7">
    <location>
        <begin position="42"/>
        <end position="62"/>
    </location>
</feature>
<dbReference type="PROSITE" id="PS51201">
    <property type="entry name" value="RCK_N"/>
    <property type="match status" value="1"/>
</dbReference>
<dbReference type="InterPro" id="IPR036291">
    <property type="entry name" value="NAD(P)-bd_dom_sf"/>
</dbReference>
<protein>
    <submittedName>
        <fullName evidence="9">Potassium transporter Kef</fullName>
    </submittedName>
</protein>
<reference evidence="9 10" key="1">
    <citation type="submission" date="2018-06" db="EMBL/GenBank/DDBJ databases">
        <title>Phytoactinopolyspora halophila sp. nov., a novel halophilic actinomycete isolated from a saline soil in China.</title>
        <authorList>
            <person name="Tang S.-K."/>
        </authorList>
    </citation>
    <scope>NUCLEOTIDE SEQUENCE [LARGE SCALE GENOMIC DNA]</scope>
    <source>
        <strain evidence="9 10">YIM 96934</strain>
    </source>
</reference>
<comment type="subcellular location">
    <subcellularLocation>
        <location evidence="1">Membrane</location>
        <topology evidence="1">Multi-pass membrane protein</topology>
    </subcellularLocation>
</comment>
<dbReference type="InterPro" id="IPR003148">
    <property type="entry name" value="RCK_N"/>
</dbReference>
<feature type="transmembrane region" description="Helical" evidence="7">
    <location>
        <begin position="271"/>
        <end position="292"/>
    </location>
</feature>
<evidence type="ECO:0000256" key="1">
    <source>
        <dbReference type="ARBA" id="ARBA00004141"/>
    </source>
</evidence>
<feature type="transmembrane region" description="Helical" evidence="7">
    <location>
        <begin position="334"/>
        <end position="359"/>
    </location>
</feature>
<dbReference type="GO" id="GO:0006813">
    <property type="term" value="P:potassium ion transport"/>
    <property type="evidence" value="ECO:0007669"/>
    <property type="project" value="InterPro"/>
</dbReference>
<keyword evidence="3" id="KW-0813">Transport</keyword>
<feature type="transmembrane region" description="Helical" evidence="7">
    <location>
        <begin position="140"/>
        <end position="159"/>
    </location>
</feature>
<evidence type="ECO:0000256" key="7">
    <source>
        <dbReference type="SAM" id="Phobius"/>
    </source>
</evidence>
<dbReference type="OrthoDB" id="3418949at2"/>
<comment type="caution">
    <text evidence="9">The sequence shown here is derived from an EMBL/GenBank/DDBJ whole genome shotgun (WGS) entry which is preliminary data.</text>
</comment>
<keyword evidence="10" id="KW-1185">Reference proteome</keyword>
<feature type="domain" description="RCK N-terminal" evidence="8">
    <location>
        <begin position="385"/>
        <end position="503"/>
    </location>
</feature>
<sequence length="529" mass="56658">MEPAYILMPFLGGLLAMAVRLPPLVGFLAAGFALNVMGYDAIPALDTIADLGVTLLLFTIGLKLNVRTLIRGEVWGTASLHMVTSTALFVGILTALKLAGFSVLHGAGWHNLTVLAFALSFSSTVFAVKVLEERSESRSLYGRTAIGVLIMQDIFAVVFLTTSTGELPSPWALALLLLIPAAPFLRALLPRVGYGEMQILYGAVLALVLGYALFEQVGIKGDLGALIVGMLLAPHPAANGLSKAMFNMKELFLVGFFVSVGLTALPTWEIAALAVILVVLVPLKGLLFLLLFSGFRLRHRTSTLAALSLSNYSEFGLIVAVIAASNGWLDDEWLIVLSLTVALSFVAAAVLNTTSGSIYERVRKRLPQRSADQLHPDDRPIELGDARAIVLGMGRVGRGAYDRLSTHYGLPVLGIDTDPDKVAELRSLGYTVVEGDAVDTDFWDKVLLSDTIDLVLLAMPHHSGNVFALEQLHDRAFTGHIAAVVKHMEEMDLLTRRGADAVFHLYDEAGLALADSAADVAGLPPNEPA</sequence>
<gene>
    <name evidence="9" type="ORF">DPM12_02615</name>
</gene>
<feature type="transmembrane region" description="Helical" evidence="7">
    <location>
        <begin position="74"/>
        <end position="96"/>
    </location>
</feature>
<feature type="transmembrane region" description="Helical" evidence="7">
    <location>
        <begin position="304"/>
        <end position="328"/>
    </location>
</feature>
<feature type="transmembrane region" description="Helical" evidence="7">
    <location>
        <begin position="108"/>
        <end position="128"/>
    </location>
</feature>
<feature type="transmembrane region" description="Helical" evidence="7">
    <location>
        <begin position="200"/>
        <end position="217"/>
    </location>
</feature>
<comment type="similarity">
    <text evidence="2">Belongs to the monovalent cation:proton antiporter 2 (CPA2) transporter (TC 2.A.37) family.</text>
</comment>
<feature type="transmembrane region" description="Helical" evidence="7">
    <location>
        <begin position="223"/>
        <end position="241"/>
    </location>
</feature>
<dbReference type="PANTHER" id="PTHR42751:SF1">
    <property type="entry name" value="CATION_PROTON ANTIPORTER YBAL-RELATED"/>
    <property type="match status" value="1"/>
</dbReference>
<evidence type="ECO:0000313" key="10">
    <source>
        <dbReference type="Proteomes" id="UP000250462"/>
    </source>
</evidence>
<keyword evidence="4 7" id="KW-0812">Transmembrane</keyword>
<dbReference type="GO" id="GO:1902600">
    <property type="term" value="P:proton transmembrane transport"/>
    <property type="evidence" value="ECO:0007669"/>
    <property type="project" value="InterPro"/>
</dbReference>
<accession>A0A329QZP4</accession>
<evidence type="ECO:0000256" key="5">
    <source>
        <dbReference type="ARBA" id="ARBA00022989"/>
    </source>
</evidence>
<evidence type="ECO:0000256" key="6">
    <source>
        <dbReference type="ARBA" id="ARBA00023136"/>
    </source>
</evidence>